<feature type="transmembrane region" description="Helical" evidence="1">
    <location>
        <begin position="21"/>
        <end position="39"/>
    </location>
</feature>
<evidence type="ECO:0000313" key="3">
    <source>
        <dbReference type="Proteomes" id="UP000006222"/>
    </source>
</evidence>
<keyword evidence="1" id="KW-0812">Transmembrane</keyword>
<comment type="caution">
    <text evidence="2">The sequence shown here is derived from an EMBL/GenBank/DDBJ whole genome shotgun (WGS) entry which is preliminary data.</text>
</comment>
<keyword evidence="1" id="KW-1133">Transmembrane helix</keyword>
<dbReference type="EMBL" id="AFAR01000228">
    <property type="protein sequence ID" value="EGF25490.1"/>
    <property type="molecule type" value="Genomic_DNA"/>
</dbReference>
<evidence type="ECO:0000313" key="2">
    <source>
        <dbReference type="EMBL" id="EGF25490.1"/>
    </source>
</evidence>
<proteinExistence type="predicted"/>
<keyword evidence="1" id="KW-0472">Membrane</keyword>
<dbReference type="PATRIC" id="fig|991778.3.peg.4857"/>
<dbReference type="Pfam" id="PF07394">
    <property type="entry name" value="DUF1501"/>
    <property type="match status" value="1"/>
</dbReference>
<dbReference type="InterPro" id="IPR010869">
    <property type="entry name" value="DUF1501"/>
</dbReference>
<evidence type="ECO:0000256" key="1">
    <source>
        <dbReference type="SAM" id="Phobius"/>
    </source>
</evidence>
<reference evidence="2 3" key="1">
    <citation type="journal article" date="2013" name="Mar. Genomics">
        <title>Expression of sulfatases in Rhodopirellula baltica and the diversity of sulfatases in the genus Rhodopirellula.</title>
        <authorList>
            <person name="Wegner C.E."/>
            <person name="Richter-Heitmann T."/>
            <person name="Klindworth A."/>
            <person name="Klockow C."/>
            <person name="Richter M."/>
            <person name="Achstetter T."/>
            <person name="Glockner F.O."/>
            <person name="Harder J."/>
        </authorList>
    </citation>
    <scope>NUCLEOTIDE SEQUENCE [LARGE SCALE GENOMIC DNA]</scope>
    <source>
        <strain evidence="2 3">WH47</strain>
    </source>
</reference>
<dbReference type="InterPro" id="IPR006311">
    <property type="entry name" value="TAT_signal"/>
</dbReference>
<dbReference type="AlphaFoldDB" id="F2AXY5"/>
<organism evidence="2 3">
    <name type="scientific">Rhodopirellula baltica WH47</name>
    <dbReference type="NCBI Taxonomy" id="991778"/>
    <lineage>
        <taxon>Bacteria</taxon>
        <taxon>Pseudomonadati</taxon>
        <taxon>Planctomycetota</taxon>
        <taxon>Planctomycetia</taxon>
        <taxon>Pirellulales</taxon>
        <taxon>Pirellulaceae</taxon>
        <taxon>Rhodopirellula</taxon>
    </lineage>
</organism>
<sequence>MNLSNMHSRSKLQATSSRRQFLANAGGGLSALGVAAALADSSRKFTSEIDPANPYEPRPSHFPAKAKSVIVVFCSGALSHVDTFDFKPELERRHGQPMPGNENLVSFQGPNGNLTRPLWKFRPRGESGKMISDLVPHIGEMADDLCFFHSLTNKSNTHGPAENVMNTGFTFDGFPSMGAWVNFALGSENRDLPSFVAMEDPRGMPQSGPNNWANGFLPAAFQGTPFSTTKPIRYLDRPDSISASTELASREALGF</sequence>
<name>F2AXY5_RHOBT</name>
<gene>
    <name evidence="2" type="ORF">RBWH47_03619</name>
</gene>
<dbReference type="PROSITE" id="PS51318">
    <property type="entry name" value="TAT"/>
    <property type="match status" value="1"/>
</dbReference>
<protein>
    <submittedName>
        <fullName evidence="2">Secreted protein containing DUF1501</fullName>
    </submittedName>
</protein>
<dbReference type="Proteomes" id="UP000006222">
    <property type="component" value="Unassembled WGS sequence"/>
</dbReference>
<accession>F2AXY5</accession>